<keyword evidence="2" id="KW-1185">Reference proteome</keyword>
<evidence type="ECO:0000313" key="2">
    <source>
        <dbReference type="Proteomes" id="UP000192247"/>
    </source>
</evidence>
<dbReference type="AlphaFoldDB" id="A0A1V9XSF9"/>
<evidence type="ECO:0000313" key="1">
    <source>
        <dbReference type="EMBL" id="OQR76391.1"/>
    </source>
</evidence>
<proteinExistence type="predicted"/>
<protein>
    <submittedName>
        <fullName evidence="1">Uncharacterized protein</fullName>
    </submittedName>
</protein>
<organism evidence="1 2">
    <name type="scientific">Tropilaelaps mercedesae</name>
    <dbReference type="NCBI Taxonomy" id="418985"/>
    <lineage>
        <taxon>Eukaryota</taxon>
        <taxon>Metazoa</taxon>
        <taxon>Ecdysozoa</taxon>
        <taxon>Arthropoda</taxon>
        <taxon>Chelicerata</taxon>
        <taxon>Arachnida</taxon>
        <taxon>Acari</taxon>
        <taxon>Parasitiformes</taxon>
        <taxon>Mesostigmata</taxon>
        <taxon>Gamasina</taxon>
        <taxon>Dermanyssoidea</taxon>
        <taxon>Laelapidae</taxon>
        <taxon>Tropilaelaps</taxon>
    </lineage>
</organism>
<reference evidence="1 2" key="1">
    <citation type="journal article" date="2017" name="Gigascience">
        <title>Draft genome of the honey bee ectoparasitic mite, Tropilaelaps mercedesae, is shaped by the parasitic life history.</title>
        <authorList>
            <person name="Dong X."/>
            <person name="Armstrong S.D."/>
            <person name="Xia D."/>
            <person name="Makepeace B.L."/>
            <person name="Darby A.C."/>
            <person name="Kadowaki T."/>
        </authorList>
    </citation>
    <scope>NUCLEOTIDE SEQUENCE [LARGE SCALE GENOMIC DNA]</scope>
    <source>
        <strain evidence="1">Wuxi-XJTLU</strain>
    </source>
</reference>
<sequence>MSGLLLPTGVLATGVRAIAVTAAAAAAPVTFWKKALAHSAGQRRKRFPTPDSWTTTTPASRRALNCLVCPAYARQQYIPVTRRTLPCAESSYNEPLQGETSVLVQEFVTRVSGRRFSQLQRRLKDPKVEVTGTQG</sequence>
<accession>A0A1V9XSF9</accession>
<dbReference type="Proteomes" id="UP000192247">
    <property type="component" value="Unassembled WGS sequence"/>
</dbReference>
<dbReference type="InParanoid" id="A0A1V9XSF9"/>
<gene>
    <name evidence="1" type="ORF">BIW11_03086</name>
</gene>
<comment type="caution">
    <text evidence="1">The sequence shown here is derived from an EMBL/GenBank/DDBJ whole genome shotgun (WGS) entry which is preliminary data.</text>
</comment>
<name>A0A1V9XSF9_9ACAR</name>
<dbReference type="EMBL" id="MNPL01004874">
    <property type="protein sequence ID" value="OQR76391.1"/>
    <property type="molecule type" value="Genomic_DNA"/>
</dbReference>